<keyword evidence="9" id="KW-0489">Methyltransferase</keyword>
<reference evidence="9" key="4">
    <citation type="journal article" date="2018" name="Nat. Plants">
        <title>Whole-genome landscape of Medicago truncatula symbiotic genes.</title>
        <authorList>
            <person name="Pecrix Y."/>
            <person name="Gamas P."/>
            <person name="Carrere S."/>
        </authorList>
    </citation>
    <scope>NUCLEOTIDE SEQUENCE</scope>
    <source>
        <tissue evidence="9">Leaves</tissue>
    </source>
</reference>
<keyword evidence="9" id="KW-0808">Transferase</keyword>
<evidence type="ECO:0000256" key="5">
    <source>
        <dbReference type="ARBA" id="ARBA00023004"/>
    </source>
</evidence>
<dbReference type="ExpressionAtlas" id="A0A072TL01">
    <property type="expression patterns" value="differential"/>
</dbReference>
<reference evidence="8 11" key="1">
    <citation type="journal article" date="2011" name="Nature">
        <title>The Medicago genome provides insight into the evolution of rhizobial symbioses.</title>
        <authorList>
            <person name="Young N.D."/>
            <person name="Debelle F."/>
            <person name="Oldroyd G.E."/>
            <person name="Geurts R."/>
            <person name="Cannon S.B."/>
            <person name="Udvardi M.K."/>
            <person name="Benedito V.A."/>
            <person name="Mayer K.F."/>
            <person name="Gouzy J."/>
            <person name="Schoof H."/>
            <person name="Van de Peer Y."/>
            <person name="Proost S."/>
            <person name="Cook D.R."/>
            <person name="Meyers B.C."/>
            <person name="Spannagl M."/>
            <person name="Cheung F."/>
            <person name="De Mita S."/>
            <person name="Krishnakumar V."/>
            <person name="Gundlach H."/>
            <person name="Zhou S."/>
            <person name="Mudge J."/>
            <person name="Bharti A.K."/>
            <person name="Murray J.D."/>
            <person name="Naoumkina M.A."/>
            <person name="Rosen B."/>
            <person name="Silverstein K.A."/>
            <person name="Tang H."/>
            <person name="Rombauts S."/>
            <person name="Zhao P.X."/>
            <person name="Zhou P."/>
            <person name="Barbe V."/>
            <person name="Bardou P."/>
            <person name="Bechner M."/>
            <person name="Bellec A."/>
            <person name="Berger A."/>
            <person name="Berges H."/>
            <person name="Bidwell S."/>
            <person name="Bisseling T."/>
            <person name="Choisne N."/>
            <person name="Couloux A."/>
            <person name="Denny R."/>
            <person name="Deshpande S."/>
            <person name="Dai X."/>
            <person name="Doyle J.J."/>
            <person name="Dudez A.M."/>
            <person name="Farmer A.D."/>
            <person name="Fouteau S."/>
            <person name="Franken C."/>
            <person name="Gibelin C."/>
            <person name="Gish J."/>
            <person name="Goldstein S."/>
            <person name="Gonzalez A.J."/>
            <person name="Green P.J."/>
            <person name="Hallab A."/>
            <person name="Hartog M."/>
            <person name="Hua A."/>
            <person name="Humphray S.J."/>
            <person name="Jeong D.H."/>
            <person name="Jing Y."/>
            <person name="Jocker A."/>
            <person name="Kenton S.M."/>
            <person name="Kim D.J."/>
            <person name="Klee K."/>
            <person name="Lai H."/>
            <person name="Lang C."/>
            <person name="Lin S."/>
            <person name="Macmil S.L."/>
            <person name="Magdelenat G."/>
            <person name="Matthews L."/>
            <person name="McCorrison J."/>
            <person name="Monaghan E.L."/>
            <person name="Mun J.H."/>
            <person name="Najar F.Z."/>
            <person name="Nicholson C."/>
            <person name="Noirot C."/>
            <person name="O'Bleness M."/>
            <person name="Paule C.R."/>
            <person name="Poulain J."/>
            <person name="Prion F."/>
            <person name="Qin B."/>
            <person name="Qu C."/>
            <person name="Retzel E.F."/>
            <person name="Riddle C."/>
            <person name="Sallet E."/>
            <person name="Samain S."/>
            <person name="Samson N."/>
            <person name="Sanders I."/>
            <person name="Saurat O."/>
            <person name="Scarpelli C."/>
            <person name="Schiex T."/>
            <person name="Segurens B."/>
            <person name="Severin A.J."/>
            <person name="Sherrier D.J."/>
            <person name="Shi R."/>
            <person name="Sims S."/>
            <person name="Singer S.R."/>
            <person name="Sinharoy S."/>
            <person name="Sterck L."/>
            <person name="Viollet A."/>
            <person name="Wang B.B."/>
            <person name="Wang K."/>
            <person name="Wang M."/>
            <person name="Wang X."/>
            <person name="Warfsmann J."/>
            <person name="Weissenbach J."/>
            <person name="White D.D."/>
            <person name="White J.D."/>
            <person name="Wiley G.B."/>
            <person name="Wincker P."/>
            <person name="Xing Y."/>
            <person name="Yang L."/>
            <person name="Yao Z."/>
            <person name="Ying F."/>
            <person name="Zhai J."/>
            <person name="Zhou L."/>
            <person name="Zuber A."/>
            <person name="Denarie J."/>
            <person name="Dixon R.A."/>
            <person name="May G.D."/>
            <person name="Schwartz D.C."/>
            <person name="Rogers J."/>
            <person name="Quetier F."/>
            <person name="Town C.D."/>
            <person name="Roe B.A."/>
        </authorList>
    </citation>
    <scope>NUCLEOTIDE SEQUENCE [LARGE SCALE GENOMIC DNA]</scope>
    <source>
        <strain evidence="8">A17</strain>
        <strain evidence="10 11">cv. Jemalong A17</strain>
    </source>
</reference>
<dbReference type="AlphaFoldDB" id="A0A072TL01"/>
<gene>
    <name evidence="10" type="primary">25479545</name>
    <name evidence="8" type="ORF">MTR_0009s0480</name>
    <name evidence="9" type="ORF">MtrunA17_Chr5g0420901</name>
</gene>
<evidence type="ECO:0000259" key="7">
    <source>
        <dbReference type="PROSITE" id="PS51471"/>
    </source>
</evidence>
<dbReference type="Pfam" id="PF03171">
    <property type="entry name" value="2OG-FeII_Oxy"/>
    <property type="match status" value="1"/>
</dbReference>
<sequence length="353" mass="39919">MDGSSVVLAPSVQELEKQGITKVPKQYLQPNQDSILVSNTTSLPQLPVIDLSKLLCEDAIELENLDHACKDWGFFQLINHGVNPLLVENIKIGVQKFFNLPIEEKKKFWQTTEEMQGFGQVYVALEEEKLRWGDMFFIKTFPLHTRHPHLIPCIPQPFRDNLESYSLEVNKLCVTLIEFMSKALKIKPNELLDIFEEGSQAMRMNYYPPCPQPDQVIGLNPHSDAGTLTILLQVNEMEGLQIKKDGIWIPIRPLSDAFVVNVGDILEVQTNGIYRSIEHRATVNSEKERISVAAFHAPHMGGYIGPTPSLVTPQSPALFKTMPTADFLNGYIASRIKGKSYLDVVRIKNEIHE</sequence>
<dbReference type="InterPro" id="IPR026992">
    <property type="entry name" value="DIOX_N"/>
</dbReference>
<dbReference type="SUPFAM" id="SSF51197">
    <property type="entry name" value="Clavaminate synthase-like"/>
    <property type="match status" value="1"/>
</dbReference>
<evidence type="ECO:0000256" key="3">
    <source>
        <dbReference type="ARBA" id="ARBA00022896"/>
    </source>
</evidence>
<dbReference type="KEGG" id="mtr:25479545"/>
<dbReference type="Proteomes" id="UP000002051">
    <property type="component" value="Unassembled WGS sequence"/>
</dbReference>
<dbReference type="Pfam" id="PF14226">
    <property type="entry name" value="DIOX_N"/>
    <property type="match status" value="1"/>
</dbReference>
<keyword evidence="4 6" id="KW-0560">Oxidoreductase</keyword>
<dbReference type="GO" id="GO:0031418">
    <property type="term" value="F:L-ascorbic acid binding"/>
    <property type="evidence" value="ECO:0007669"/>
    <property type="project" value="UniProtKB-KW"/>
</dbReference>
<dbReference type="GO" id="GO:0102802">
    <property type="term" value="F:thebaine 6-O-demethylase activity"/>
    <property type="evidence" value="ECO:0007669"/>
    <property type="project" value="UniProtKB-EC"/>
</dbReference>
<dbReference type="Gramene" id="rna30934">
    <property type="protein sequence ID" value="RHN55708.1"/>
    <property type="gene ID" value="gene30934"/>
</dbReference>
<evidence type="ECO:0000313" key="10">
    <source>
        <dbReference type="EnsemblPlants" id="KEH17543"/>
    </source>
</evidence>
<keyword evidence="11" id="KW-1185">Reference proteome</keyword>
<dbReference type="EnsemblPlants" id="KEH17543">
    <property type="protein sequence ID" value="KEH17543"/>
    <property type="gene ID" value="MTR_0009s0480"/>
</dbReference>
<keyword evidence="3" id="KW-0847">Vitamin C</keyword>
<reference evidence="8 11" key="2">
    <citation type="journal article" date="2014" name="BMC Genomics">
        <title>An improved genome release (version Mt4.0) for the model legume Medicago truncatula.</title>
        <authorList>
            <person name="Tang H."/>
            <person name="Krishnakumar V."/>
            <person name="Bidwell S."/>
            <person name="Rosen B."/>
            <person name="Chan A."/>
            <person name="Zhou S."/>
            <person name="Gentzbittel L."/>
            <person name="Childs K.L."/>
            <person name="Yandell M."/>
            <person name="Gundlach H."/>
            <person name="Mayer K.F."/>
            <person name="Schwartz D.C."/>
            <person name="Town C.D."/>
        </authorList>
    </citation>
    <scope>GENOME REANNOTATION</scope>
    <source>
        <strain evidence="8">A17</strain>
        <strain evidence="10 11">cv. Jemalong A17</strain>
    </source>
</reference>
<reference evidence="10" key="3">
    <citation type="submission" date="2015-06" db="UniProtKB">
        <authorList>
            <consortium name="EnsemblPlants"/>
        </authorList>
    </citation>
    <scope>IDENTIFICATION</scope>
    <source>
        <strain evidence="10">cv. Jemalong A17</strain>
    </source>
</reference>
<evidence type="ECO:0000313" key="11">
    <source>
        <dbReference type="Proteomes" id="UP000002051"/>
    </source>
</evidence>
<dbReference type="EMBL" id="PSQE01000005">
    <property type="protein sequence ID" value="RHN55708.1"/>
    <property type="molecule type" value="Genomic_DNA"/>
</dbReference>
<dbReference type="Proteomes" id="UP000265566">
    <property type="component" value="Chromosome 5"/>
</dbReference>
<feature type="domain" description="Fe2OG dioxygenase" evidence="7">
    <location>
        <begin position="198"/>
        <end position="298"/>
    </location>
</feature>
<evidence type="ECO:0000256" key="6">
    <source>
        <dbReference type="RuleBase" id="RU003682"/>
    </source>
</evidence>
<evidence type="ECO:0000256" key="2">
    <source>
        <dbReference type="ARBA" id="ARBA00022723"/>
    </source>
</evidence>
<dbReference type="PROSITE" id="PS51471">
    <property type="entry name" value="FE2OG_OXY"/>
    <property type="match status" value="1"/>
</dbReference>
<dbReference type="Gene3D" id="2.60.120.330">
    <property type="entry name" value="B-lactam Antibiotic, Isopenicillin N Synthase, Chain"/>
    <property type="match status" value="1"/>
</dbReference>
<dbReference type="FunFam" id="2.60.120.330:FF:000001">
    <property type="entry name" value="Protein SRG1"/>
    <property type="match status" value="1"/>
</dbReference>
<accession>A0A072TL01</accession>
<dbReference type="OrthoDB" id="627829at2759"/>
<organism evidence="8 11">
    <name type="scientific">Medicago truncatula</name>
    <name type="common">Barrel medic</name>
    <name type="synonym">Medicago tribuloides</name>
    <dbReference type="NCBI Taxonomy" id="3880"/>
    <lineage>
        <taxon>Eukaryota</taxon>
        <taxon>Viridiplantae</taxon>
        <taxon>Streptophyta</taxon>
        <taxon>Embryophyta</taxon>
        <taxon>Tracheophyta</taxon>
        <taxon>Spermatophyta</taxon>
        <taxon>Magnoliopsida</taxon>
        <taxon>eudicotyledons</taxon>
        <taxon>Gunneridae</taxon>
        <taxon>Pentapetalae</taxon>
        <taxon>rosids</taxon>
        <taxon>fabids</taxon>
        <taxon>Fabales</taxon>
        <taxon>Fabaceae</taxon>
        <taxon>Papilionoideae</taxon>
        <taxon>50 kb inversion clade</taxon>
        <taxon>NPAAA clade</taxon>
        <taxon>Hologalegina</taxon>
        <taxon>IRL clade</taxon>
        <taxon>Trifolieae</taxon>
        <taxon>Medicago</taxon>
    </lineage>
</organism>
<dbReference type="InterPro" id="IPR044861">
    <property type="entry name" value="IPNS-like_FE2OG_OXY"/>
</dbReference>
<dbReference type="EMBL" id="KL402734">
    <property type="protein sequence ID" value="KEH17543.1"/>
    <property type="molecule type" value="Genomic_DNA"/>
</dbReference>
<dbReference type="GO" id="GO:0046872">
    <property type="term" value="F:metal ion binding"/>
    <property type="evidence" value="ECO:0007669"/>
    <property type="project" value="UniProtKB-KW"/>
</dbReference>
<evidence type="ECO:0000313" key="9">
    <source>
        <dbReference type="EMBL" id="RHN55708.1"/>
    </source>
</evidence>
<dbReference type="InterPro" id="IPR050295">
    <property type="entry name" value="Plant_2OG-oxidoreductases"/>
</dbReference>
<keyword evidence="2 6" id="KW-0479">Metal-binding</keyword>
<dbReference type="GO" id="GO:0008168">
    <property type="term" value="F:methyltransferase activity"/>
    <property type="evidence" value="ECO:0007669"/>
    <property type="project" value="UniProtKB-KW"/>
</dbReference>
<dbReference type="InterPro" id="IPR027443">
    <property type="entry name" value="IPNS-like_sf"/>
</dbReference>
<name>A0A072TL01_MEDTR</name>
<evidence type="ECO:0000313" key="8">
    <source>
        <dbReference type="EMBL" id="KEH17543.1"/>
    </source>
</evidence>
<evidence type="ECO:0000256" key="4">
    <source>
        <dbReference type="ARBA" id="ARBA00023002"/>
    </source>
</evidence>
<comment type="similarity">
    <text evidence="1 6">Belongs to the iron/ascorbate-dependent oxidoreductase family.</text>
</comment>
<dbReference type="InterPro" id="IPR005123">
    <property type="entry name" value="Oxoglu/Fe-dep_dioxygenase_dom"/>
</dbReference>
<protein>
    <submittedName>
        <fullName evidence="8">2OG-Fe(II) oxygenase family oxidoreductase</fullName>
    </submittedName>
    <submittedName>
        <fullName evidence="9">Putative thebaine 6-O-demethylase</fullName>
        <ecNumber evidence="9">1.14.11.31</ecNumber>
    </submittedName>
</protein>
<dbReference type="GO" id="GO:0032259">
    <property type="term" value="P:methylation"/>
    <property type="evidence" value="ECO:0007669"/>
    <property type="project" value="UniProtKB-KW"/>
</dbReference>
<keyword evidence="5 6" id="KW-0408">Iron</keyword>
<dbReference type="PANTHER" id="PTHR47991">
    <property type="entry name" value="OXOGLUTARATE/IRON-DEPENDENT DIOXYGENASE"/>
    <property type="match status" value="1"/>
</dbReference>
<proteinExistence type="inferred from homology"/>
<dbReference type="EC" id="1.14.11.31" evidence="9"/>
<evidence type="ECO:0000256" key="1">
    <source>
        <dbReference type="ARBA" id="ARBA00008056"/>
    </source>
</evidence>